<evidence type="ECO:0000313" key="3">
    <source>
        <dbReference type="Proteomes" id="UP001589792"/>
    </source>
</evidence>
<keyword evidence="3" id="KW-1185">Reference proteome</keyword>
<dbReference type="EMBL" id="JBHLXG010000010">
    <property type="protein sequence ID" value="MFC0227407.1"/>
    <property type="molecule type" value="Genomic_DNA"/>
</dbReference>
<comment type="caution">
    <text evidence="2">The sequence shown here is derived from an EMBL/GenBank/DDBJ whole genome shotgun (WGS) entry which is preliminary data.</text>
</comment>
<organism evidence="2 3">
    <name type="scientific">Serratia aquatilis</name>
    <dbReference type="NCBI Taxonomy" id="1737515"/>
    <lineage>
        <taxon>Bacteria</taxon>
        <taxon>Pseudomonadati</taxon>
        <taxon>Pseudomonadota</taxon>
        <taxon>Gammaproteobacteria</taxon>
        <taxon>Enterobacterales</taxon>
        <taxon>Yersiniaceae</taxon>
        <taxon>Serratia</taxon>
    </lineage>
</organism>
<dbReference type="InterPro" id="IPR057087">
    <property type="entry name" value="Gp12-like"/>
</dbReference>
<protein>
    <submittedName>
        <fullName evidence="2">LIC_12616 family protein</fullName>
    </submittedName>
</protein>
<dbReference type="Pfam" id="PF23961">
    <property type="entry name" value="Phage_tail_terminator_9"/>
    <property type="match status" value="1"/>
</dbReference>
<feature type="domain" description="Phage neck terminator protein gp12-like" evidence="1">
    <location>
        <begin position="10"/>
        <end position="174"/>
    </location>
</feature>
<proteinExistence type="predicted"/>
<evidence type="ECO:0000259" key="1">
    <source>
        <dbReference type="Pfam" id="PF23961"/>
    </source>
</evidence>
<evidence type="ECO:0000313" key="2">
    <source>
        <dbReference type="EMBL" id="MFC0227407.1"/>
    </source>
</evidence>
<sequence length="178" mass="20014">MQNIDELNPLFRQLVSLASGVMPEHVILADQGRSTELFGLELYATYNPIPIRAYGQTRHVREVVAAVEPTEPTLGDDWTDFSESACTAMEFMLSVNFFNAGASNAAMKLQNANFRAPISEYLFLNQIAWRYASAPRYLSAQWQAGIQPRYQTDIQLFVEHAVPYNVLRAAGVDILTHE</sequence>
<gene>
    <name evidence="2" type="ORF">ACFFJ3_12965</name>
</gene>
<dbReference type="Proteomes" id="UP001589792">
    <property type="component" value="Unassembled WGS sequence"/>
</dbReference>
<reference evidence="2 3" key="1">
    <citation type="submission" date="2024-09" db="EMBL/GenBank/DDBJ databases">
        <authorList>
            <person name="Sun Q."/>
            <person name="Mori K."/>
        </authorList>
    </citation>
    <scope>NUCLEOTIDE SEQUENCE [LARGE SCALE GENOMIC DNA]</scope>
    <source>
        <strain evidence="2 3">CCM 8626</strain>
    </source>
</reference>
<accession>A0ABV6EEJ5</accession>
<dbReference type="NCBIfam" id="NF047498">
    <property type="entry name" value="LIC_12616_fam"/>
    <property type="match status" value="1"/>
</dbReference>
<name>A0ABV6EEJ5_9GAMM</name>
<dbReference type="RefSeq" id="WP_380675926.1">
    <property type="nucleotide sequence ID" value="NZ_CP173186.1"/>
</dbReference>